<gene>
    <name evidence="11 16" type="primary">galK</name>
    <name evidence="16" type="ORF">ABIQ69_04920</name>
</gene>
<dbReference type="GO" id="GO:0005829">
    <property type="term" value="C:cytosol"/>
    <property type="evidence" value="ECO:0007669"/>
    <property type="project" value="TreeGrafter"/>
</dbReference>
<keyword evidence="9 11" id="KW-0299">Galactose metabolism</keyword>
<dbReference type="InterPro" id="IPR022963">
    <property type="entry name" value="Galactokinase_bac"/>
</dbReference>
<evidence type="ECO:0000256" key="2">
    <source>
        <dbReference type="ARBA" id="ARBA00022490"/>
    </source>
</evidence>
<dbReference type="InterPro" id="IPR006204">
    <property type="entry name" value="GHMP_kinase_N_dom"/>
</dbReference>
<dbReference type="InterPro" id="IPR036554">
    <property type="entry name" value="GHMP_kinase_C_sf"/>
</dbReference>
<dbReference type="Gene3D" id="3.30.230.10">
    <property type="match status" value="1"/>
</dbReference>
<accession>A0AAU7W9W2</accession>
<proteinExistence type="inferred from homology"/>
<dbReference type="InterPro" id="IPR006203">
    <property type="entry name" value="GHMP_knse_ATP-bd_CS"/>
</dbReference>
<dbReference type="PANTHER" id="PTHR10457">
    <property type="entry name" value="MEVALONATE KINASE/GALACTOKINASE"/>
    <property type="match status" value="1"/>
</dbReference>
<keyword evidence="4 11" id="KW-0479">Metal-binding</keyword>
<dbReference type="PROSITE" id="PS00627">
    <property type="entry name" value="GHMP_KINASES_ATP"/>
    <property type="match status" value="1"/>
</dbReference>
<evidence type="ECO:0000256" key="12">
    <source>
        <dbReference type="NCBIfam" id="TIGR00131"/>
    </source>
</evidence>
<dbReference type="FunFam" id="3.30.230.10:FF:000017">
    <property type="entry name" value="Galactokinase"/>
    <property type="match status" value="1"/>
</dbReference>
<dbReference type="GO" id="GO:0006012">
    <property type="term" value="P:galactose metabolic process"/>
    <property type="evidence" value="ECO:0007669"/>
    <property type="project" value="UniProtKB-UniRule"/>
</dbReference>
<dbReference type="SUPFAM" id="SSF54211">
    <property type="entry name" value="Ribosomal protein S5 domain 2-like"/>
    <property type="match status" value="1"/>
</dbReference>
<organism evidence="16">
    <name type="scientific">Agromyces sp. G08B096</name>
    <dbReference type="NCBI Taxonomy" id="3156399"/>
    <lineage>
        <taxon>Bacteria</taxon>
        <taxon>Bacillati</taxon>
        <taxon>Actinomycetota</taxon>
        <taxon>Actinomycetes</taxon>
        <taxon>Micrococcales</taxon>
        <taxon>Microbacteriaceae</taxon>
        <taxon>Agromyces</taxon>
    </lineage>
</organism>
<feature type="site" description="Transition state stabilizer" evidence="11">
    <location>
        <position position="28"/>
    </location>
</feature>
<dbReference type="PRINTS" id="PR00959">
    <property type="entry name" value="MEVGALKINASE"/>
</dbReference>
<comment type="pathway">
    <text evidence="11">Carbohydrate metabolism; galactose metabolism.</text>
</comment>
<dbReference type="EC" id="2.7.1.6" evidence="11 12"/>
<feature type="domain" description="Galactokinase N-terminal" evidence="15">
    <location>
        <begin position="10"/>
        <end position="56"/>
    </location>
</feature>
<keyword evidence="2 11" id="KW-0963">Cytoplasm</keyword>
<feature type="domain" description="GHMP kinase C-terminal" evidence="14">
    <location>
        <begin position="286"/>
        <end position="358"/>
    </location>
</feature>
<dbReference type="PIRSF" id="PIRSF000530">
    <property type="entry name" value="Galactokinase"/>
    <property type="match status" value="1"/>
</dbReference>
<dbReference type="InterPro" id="IPR020568">
    <property type="entry name" value="Ribosomal_Su5_D2-typ_SF"/>
</dbReference>
<dbReference type="EMBL" id="CP158374">
    <property type="protein sequence ID" value="XBX83263.1"/>
    <property type="molecule type" value="Genomic_DNA"/>
</dbReference>
<evidence type="ECO:0000313" key="16">
    <source>
        <dbReference type="EMBL" id="XBX83263.1"/>
    </source>
</evidence>
<dbReference type="InterPro" id="IPR000705">
    <property type="entry name" value="Galactokinase"/>
</dbReference>
<dbReference type="InterPro" id="IPR006206">
    <property type="entry name" value="Mevalonate/galactokinase"/>
</dbReference>
<evidence type="ECO:0000256" key="3">
    <source>
        <dbReference type="ARBA" id="ARBA00022679"/>
    </source>
</evidence>
<dbReference type="HAMAP" id="MF_00246">
    <property type="entry name" value="Galactokinase"/>
    <property type="match status" value="1"/>
</dbReference>
<keyword evidence="3 11" id="KW-0808">Transferase</keyword>
<keyword evidence="6 11" id="KW-0418">Kinase</keyword>
<feature type="binding site" evidence="11">
    <location>
        <position position="163"/>
    </location>
    <ligand>
        <name>Mg(2+)</name>
        <dbReference type="ChEBI" id="CHEBI:18420"/>
    </ligand>
</feature>
<dbReference type="Pfam" id="PF10509">
    <property type="entry name" value="GalKase_gal_bdg"/>
    <property type="match status" value="1"/>
</dbReference>
<dbReference type="PRINTS" id="PR00473">
    <property type="entry name" value="GALCTOKINASE"/>
</dbReference>
<comment type="function">
    <text evidence="11">Catalyzes the transfer of the gamma-phosphate of ATP to D-galactose to form alpha-D-galactose-1-phosphate (Gal-1-P).</text>
</comment>
<feature type="binding site" evidence="11">
    <location>
        <position position="68"/>
    </location>
    <ligand>
        <name>ATP</name>
        <dbReference type="ChEBI" id="CHEBI:30616"/>
    </ligand>
</feature>
<evidence type="ECO:0000256" key="6">
    <source>
        <dbReference type="ARBA" id="ARBA00022777"/>
    </source>
</evidence>
<dbReference type="Pfam" id="PF00288">
    <property type="entry name" value="GHMP_kinases_N"/>
    <property type="match status" value="1"/>
</dbReference>
<reference evidence="16" key="1">
    <citation type="submission" date="2024-05" db="EMBL/GenBank/DDBJ databases">
        <authorList>
            <person name="Yu L."/>
        </authorList>
    </citation>
    <scope>NUCLEOTIDE SEQUENCE</scope>
    <source>
        <strain evidence="16">G08B096</strain>
    </source>
</reference>
<evidence type="ECO:0000259" key="13">
    <source>
        <dbReference type="Pfam" id="PF00288"/>
    </source>
</evidence>
<keyword evidence="5 11" id="KW-0547">Nucleotide-binding</keyword>
<evidence type="ECO:0000256" key="11">
    <source>
        <dbReference type="HAMAP-Rule" id="MF_00246"/>
    </source>
</evidence>
<dbReference type="GO" id="GO:0004335">
    <property type="term" value="F:galactokinase activity"/>
    <property type="evidence" value="ECO:0007669"/>
    <property type="project" value="UniProtKB-UniRule"/>
</dbReference>
<comment type="catalytic activity">
    <reaction evidence="11">
        <text>alpha-D-galactose + ATP = alpha-D-galactose 1-phosphate + ADP + H(+)</text>
        <dbReference type="Rhea" id="RHEA:13553"/>
        <dbReference type="ChEBI" id="CHEBI:15378"/>
        <dbReference type="ChEBI" id="CHEBI:28061"/>
        <dbReference type="ChEBI" id="CHEBI:30616"/>
        <dbReference type="ChEBI" id="CHEBI:58336"/>
        <dbReference type="ChEBI" id="CHEBI:456216"/>
        <dbReference type="EC" id="2.7.1.6"/>
    </reaction>
</comment>
<feature type="active site" description="Proton acceptor" evidence="11">
    <location>
        <position position="175"/>
    </location>
</feature>
<feature type="binding site" evidence="11">
    <location>
        <begin position="34"/>
        <end position="37"/>
    </location>
    <ligand>
        <name>substrate</name>
    </ligand>
</feature>
<protein>
    <recommendedName>
        <fullName evidence="11 12">Galactokinase</fullName>
        <ecNumber evidence="11 12">2.7.1.6</ecNumber>
    </recommendedName>
    <alternativeName>
        <fullName evidence="11">Galactose kinase</fullName>
    </alternativeName>
</protein>
<comment type="subcellular location">
    <subcellularLocation>
        <location evidence="11">Cytoplasm</location>
    </subcellularLocation>
</comment>
<dbReference type="FunFam" id="3.30.70.890:FF:000001">
    <property type="entry name" value="Galactokinase"/>
    <property type="match status" value="1"/>
</dbReference>
<feature type="domain" description="GHMP kinase N-terminal" evidence="13">
    <location>
        <begin position="93"/>
        <end position="181"/>
    </location>
</feature>
<dbReference type="PROSITE" id="PS00106">
    <property type="entry name" value="GALACTOKINASE"/>
    <property type="match status" value="1"/>
</dbReference>
<feature type="binding site" evidence="11">
    <location>
        <position position="227"/>
    </location>
    <ligand>
        <name>substrate</name>
    </ligand>
</feature>
<dbReference type="InterPro" id="IPR014721">
    <property type="entry name" value="Ribsml_uS5_D2-typ_fold_subgr"/>
</dbReference>
<keyword evidence="8 11" id="KW-0460">Magnesium</keyword>
<comment type="similarity">
    <text evidence="1 11">Belongs to the GHMP kinase family. GalK subfamily.</text>
</comment>
<keyword evidence="7 11" id="KW-0067">ATP-binding</keyword>
<evidence type="ECO:0000259" key="15">
    <source>
        <dbReference type="Pfam" id="PF10509"/>
    </source>
</evidence>
<evidence type="ECO:0000259" key="14">
    <source>
        <dbReference type="Pfam" id="PF08544"/>
    </source>
</evidence>
<name>A0AAU7W9W2_9MICO</name>
<dbReference type="InterPro" id="IPR019539">
    <property type="entry name" value="GalKase_N"/>
</dbReference>
<dbReference type="InterPro" id="IPR013750">
    <property type="entry name" value="GHMP_kinase_C_dom"/>
</dbReference>
<dbReference type="NCBIfam" id="TIGR00131">
    <property type="entry name" value="gal_kin"/>
    <property type="match status" value="1"/>
</dbReference>
<dbReference type="GO" id="GO:0005524">
    <property type="term" value="F:ATP binding"/>
    <property type="evidence" value="ECO:0007669"/>
    <property type="project" value="UniProtKB-UniRule"/>
</dbReference>
<dbReference type="SUPFAM" id="SSF55060">
    <property type="entry name" value="GHMP Kinase, C-terminal domain"/>
    <property type="match status" value="1"/>
</dbReference>
<keyword evidence="10 11" id="KW-0119">Carbohydrate metabolism</keyword>
<dbReference type="AlphaFoldDB" id="A0AAU7W9W2"/>
<dbReference type="InterPro" id="IPR019741">
    <property type="entry name" value="Galactokinase_CS"/>
</dbReference>
<feature type="binding site" evidence="11">
    <location>
        <begin position="125"/>
        <end position="131"/>
    </location>
    <ligand>
        <name>ATP</name>
        <dbReference type="ChEBI" id="CHEBI:30616"/>
    </ligand>
</feature>
<dbReference type="PANTHER" id="PTHR10457:SF7">
    <property type="entry name" value="GALACTOKINASE-RELATED"/>
    <property type="match status" value="1"/>
</dbReference>
<sequence>MTDAALALDAFAQWYGRRAAGVWSAPGRVNLIGEHTDYNDGFVFPFGLDRRTQVALGDRDDRVIRVASAFAPEAVSLHLDELSPDAVSGWAAYPLGVVWALREFGADLSQVRGVDLHLTSDVPVGAGLSSSAALECAVALALNEHWGLGFDRPTLAKVGRLAENRVVGAPTGILDQSASLLAETDAGVFLDCRSLDAEVIPLRFAEEDLEVLVVDTHVEHAHATGGYAARRASCEQGARVLGVESLRDVHVDDLPRAAELLDDETFRRVRHVVTENQRVLDTVRTLRERGPSAIGTLLDASHVSMRDDFEISVPELDLAVETSQRHGAVGARMTGGGFGGSAIALVAKPLVPAVSEAVLTAFAERGFRAPTVFTVSPSQGARRDV</sequence>
<evidence type="ECO:0000256" key="8">
    <source>
        <dbReference type="ARBA" id="ARBA00022842"/>
    </source>
</evidence>
<dbReference type="Gene3D" id="3.30.70.890">
    <property type="entry name" value="GHMP kinase, C-terminal domain"/>
    <property type="match status" value="1"/>
</dbReference>
<evidence type="ECO:0000256" key="4">
    <source>
        <dbReference type="ARBA" id="ARBA00022723"/>
    </source>
</evidence>
<evidence type="ECO:0000256" key="10">
    <source>
        <dbReference type="ARBA" id="ARBA00023277"/>
    </source>
</evidence>
<dbReference type="Pfam" id="PF08544">
    <property type="entry name" value="GHMP_kinases_C"/>
    <property type="match status" value="1"/>
</dbReference>
<evidence type="ECO:0000256" key="1">
    <source>
        <dbReference type="ARBA" id="ARBA00006566"/>
    </source>
</evidence>
<dbReference type="GO" id="GO:0000287">
    <property type="term" value="F:magnesium ion binding"/>
    <property type="evidence" value="ECO:0007669"/>
    <property type="project" value="UniProtKB-UniRule"/>
</dbReference>
<dbReference type="RefSeq" id="WP_350349267.1">
    <property type="nucleotide sequence ID" value="NZ_CP158374.1"/>
</dbReference>
<evidence type="ECO:0000256" key="7">
    <source>
        <dbReference type="ARBA" id="ARBA00022840"/>
    </source>
</evidence>
<feature type="binding site" evidence="11">
    <location>
        <position position="131"/>
    </location>
    <ligand>
        <name>Mg(2+)</name>
        <dbReference type="ChEBI" id="CHEBI:18420"/>
    </ligand>
</feature>
<evidence type="ECO:0000256" key="9">
    <source>
        <dbReference type="ARBA" id="ARBA00023144"/>
    </source>
</evidence>
<evidence type="ECO:0000256" key="5">
    <source>
        <dbReference type="ARBA" id="ARBA00022741"/>
    </source>
</evidence>